<evidence type="ECO:0000313" key="2">
    <source>
        <dbReference type="Proteomes" id="UP000238196"/>
    </source>
</evidence>
<protein>
    <recommendedName>
        <fullName evidence="3">NRDE family protein</fullName>
    </recommendedName>
</protein>
<evidence type="ECO:0008006" key="3">
    <source>
        <dbReference type="Google" id="ProtNLM"/>
    </source>
</evidence>
<dbReference type="AlphaFoldDB" id="A0A2S5KS01"/>
<proteinExistence type="predicted"/>
<organism evidence="1 2">
    <name type="scientific">Proteobacteria bacterium 228</name>
    <dbReference type="NCBI Taxonomy" id="2083153"/>
    <lineage>
        <taxon>Bacteria</taxon>
        <taxon>Pseudomonadati</taxon>
        <taxon>Pseudomonadota</taxon>
    </lineage>
</organism>
<dbReference type="PANTHER" id="PTHR17985:SF8">
    <property type="entry name" value="TRANSPORT AND GOLGI ORGANIZATION PROTEIN 2 HOMOLOG"/>
    <property type="match status" value="1"/>
</dbReference>
<dbReference type="PANTHER" id="PTHR17985">
    <property type="entry name" value="SER/THR-RICH PROTEIN T10 IN DGCR REGION"/>
    <property type="match status" value="1"/>
</dbReference>
<comment type="caution">
    <text evidence="1">The sequence shown here is derived from an EMBL/GenBank/DDBJ whole genome shotgun (WGS) entry which is preliminary data.</text>
</comment>
<reference evidence="1 2" key="1">
    <citation type="submission" date="2018-02" db="EMBL/GenBank/DDBJ databases">
        <title>novel marine gammaproteobacteria from coastal saline agro ecosystem.</title>
        <authorList>
            <person name="Krishnan R."/>
            <person name="Ramesh Kumar N."/>
        </authorList>
    </citation>
    <scope>NUCLEOTIDE SEQUENCE [LARGE SCALE GENOMIC DNA]</scope>
    <source>
        <strain evidence="1 2">228</strain>
    </source>
</reference>
<dbReference type="Pfam" id="PF05742">
    <property type="entry name" value="TANGO2"/>
    <property type="match status" value="1"/>
</dbReference>
<evidence type="ECO:0000313" key="1">
    <source>
        <dbReference type="EMBL" id="PPC77637.1"/>
    </source>
</evidence>
<name>A0A2S5KS01_9PROT</name>
<dbReference type="InterPro" id="IPR008551">
    <property type="entry name" value="TANGO2"/>
</dbReference>
<gene>
    <name evidence="1" type="ORF">C4K68_09145</name>
</gene>
<accession>A0A2S5KS01</accession>
<dbReference type="OrthoDB" id="4380123at2"/>
<dbReference type="EMBL" id="PRLP01000028">
    <property type="protein sequence ID" value="PPC77637.1"/>
    <property type="molecule type" value="Genomic_DNA"/>
</dbReference>
<dbReference type="Proteomes" id="UP000238196">
    <property type="component" value="Unassembled WGS sequence"/>
</dbReference>
<sequence length="288" mass="32494">MAHARHDAADKEPTMCLLVLAWQHDPDYPLLLAANRDEFYQRPTRSGRWWPEFPQCWGGQDLQAGGSWFVINRAGYWAALTNVREGIGKADNLRSRGELVTGYLRQLEMDTEHEDSRSPYSLSAFDYALQVLEQGHHYAGFNLLLGSPDEVIYCSNRLPWPERLQPGLYTLSNARLHSHWPKTQQARQAMQHWLAAGRDLPSLPRLLSSRQQAPTAELPDTGISVEWEQRLSSCFIASPGYGTRSSLGLSCDQEGLISVRECSFSPGGYAFQQTCESWHVRGRNGFAA</sequence>